<sequence>MHNIAFLRAMRRLWYPKCFFLCRCVTLSIAITLSADLATARTPADTSADYRKDGGSKVYDDAEDEEMAFYGGAFKPRSGIAGVFGLTTNSFVISFNFVRQYTPDLIGILSIGVTTGRDPAEVDKPDPWTGQIFTRGPDNFPKRSGLVMLTTSVGLQQRLFRRDIVNSFRPFLEAGLGPTVGYIHVISRLPEGLPDLPQNYDISGSIFNPQGVTFGVNGYIGAGTYFGNNFLELRGISVRYIVNYLPAGVELLRNSRTYLFHVISINLIFGALFQ</sequence>
<dbReference type="AlphaFoldDB" id="A0A395M194"/>
<feature type="signal peptide" evidence="1">
    <location>
        <begin position="1"/>
        <end position="30"/>
    </location>
</feature>
<feature type="chain" id="PRO_5017424227" description="Outer membrane protein beta-barrel domain-containing protein" evidence="1">
    <location>
        <begin position="31"/>
        <end position="274"/>
    </location>
</feature>
<evidence type="ECO:0000313" key="3">
    <source>
        <dbReference type="Proteomes" id="UP000266389"/>
    </source>
</evidence>
<protein>
    <recommendedName>
        <fullName evidence="4">Outer membrane protein beta-barrel domain-containing protein</fullName>
    </recommendedName>
</protein>
<name>A0A395M194_9BACT</name>
<comment type="caution">
    <text evidence="2">The sequence shown here is derived from an EMBL/GenBank/DDBJ whole genome shotgun (WGS) entry which is preliminary data.</text>
</comment>
<accession>A0A395M194</accession>
<organism evidence="2 3">
    <name type="scientific">Candidatus Thermochlorobacter aerophilus</name>
    <dbReference type="NCBI Taxonomy" id="1868324"/>
    <lineage>
        <taxon>Bacteria</taxon>
        <taxon>Pseudomonadati</taxon>
        <taxon>Chlorobiota</taxon>
        <taxon>Chlorobiia</taxon>
        <taxon>Chlorobiales</taxon>
        <taxon>Candidatus Thermochlorobacteriaceae</taxon>
        <taxon>Candidatus Thermochlorobacter</taxon>
    </lineage>
</organism>
<dbReference type="Proteomes" id="UP000266389">
    <property type="component" value="Unassembled WGS sequence"/>
</dbReference>
<evidence type="ECO:0000313" key="2">
    <source>
        <dbReference type="EMBL" id="RFM24431.1"/>
    </source>
</evidence>
<keyword evidence="1" id="KW-0732">Signal</keyword>
<dbReference type="EMBL" id="PHFL01000039">
    <property type="protein sequence ID" value="RFM24431.1"/>
    <property type="molecule type" value="Genomic_DNA"/>
</dbReference>
<evidence type="ECO:0008006" key="4">
    <source>
        <dbReference type="Google" id="ProtNLM"/>
    </source>
</evidence>
<gene>
    <name evidence="2" type="ORF">D0433_05435</name>
</gene>
<proteinExistence type="predicted"/>
<evidence type="ECO:0000256" key="1">
    <source>
        <dbReference type="SAM" id="SignalP"/>
    </source>
</evidence>
<reference evidence="2 3" key="1">
    <citation type="journal article" date="2011" name="ISME J.">
        <title>Community ecology of hot spring cyanobacterial mats: predominant populations and their functional potential.</title>
        <authorList>
            <person name="Klatt C.G."/>
            <person name="Wood J.M."/>
            <person name="Rusch D.B."/>
            <person name="Bateson M.M."/>
            <person name="Hamamura N."/>
            <person name="Heidelberg J.F."/>
            <person name="Grossman A.R."/>
            <person name="Bhaya D."/>
            <person name="Cohan F.M."/>
            <person name="Kuhl M."/>
            <person name="Bryant D.A."/>
            <person name="Ward D.M."/>
        </authorList>
    </citation>
    <scope>NUCLEOTIDE SEQUENCE [LARGE SCALE GENOMIC DNA]</scope>
    <source>
        <strain evidence="2">OS</strain>
    </source>
</reference>